<dbReference type="GO" id="GO:0046872">
    <property type="term" value="F:metal ion binding"/>
    <property type="evidence" value="ECO:0007669"/>
    <property type="project" value="UniProtKB-KW"/>
</dbReference>
<dbReference type="GO" id="GO:0005634">
    <property type="term" value="C:nucleus"/>
    <property type="evidence" value="ECO:0007669"/>
    <property type="project" value="UniProtKB-SubCell"/>
</dbReference>
<evidence type="ECO:0000256" key="2">
    <source>
        <dbReference type="ARBA" id="ARBA00022723"/>
    </source>
</evidence>
<dbReference type="Proteomes" id="UP000017559">
    <property type="component" value="Unassembled WGS sequence"/>
</dbReference>
<evidence type="ECO:0000313" key="7">
    <source>
        <dbReference type="EMBL" id="ESK94310.1"/>
    </source>
</evidence>
<evidence type="ECO:0000256" key="1">
    <source>
        <dbReference type="ARBA" id="ARBA00004123"/>
    </source>
</evidence>
<evidence type="ECO:0000256" key="4">
    <source>
        <dbReference type="ARBA" id="ARBA00023163"/>
    </source>
</evidence>
<protein>
    <recommendedName>
        <fullName evidence="9">Transcription factor domain-containing protein</fullName>
    </recommendedName>
</protein>
<keyword evidence="5" id="KW-0539">Nucleus</keyword>
<proteinExistence type="predicted"/>
<dbReference type="PANTHER" id="PTHR47338">
    <property type="entry name" value="ZN(II)2CYS6 TRANSCRIPTION FACTOR (EUROFUNG)-RELATED"/>
    <property type="match status" value="1"/>
</dbReference>
<keyword evidence="8" id="KW-1185">Reference proteome</keyword>
<feature type="region of interest" description="Disordered" evidence="6">
    <location>
        <begin position="107"/>
        <end position="150"/>
    </location>
</feature>
<keyword evidence="3" id="KW-0805">Transcription regulation</keyword>
<dbReference type="EMBL" id="AWSO01000144">
    <property type="protein sequence ID" value="ESK94310.1"/>
    <property type="molecule type" value="Genomic_DNA"/>
</dbReference>
<sequence length="567" mass="62848">MLSRVPLIPRCLPVPNLPQLRHRVEHRVRIAGVARWCSAFLSDFSPFSEDLIQQKCDWKKPVCDVCKNSTLPLGDCEYPEGRFSQADILQEKISILETRLEELQTPSSASGSLRLTDPWAKNQTTSSGSSASSKPKNGARILNDFQSGPPERRRSILDTFLKHSSEVGFFLEPTQFTSAFLSSGNDQQPTLTLVSIVLLFNVYFEGSGTSESQEAEHFVYATESHSRLAFSGSHPKVVLYTIQANVLLAHYLLLKGKALEGKYYLVGAVSLVLSTGLHRTRTSDPTRSRAATFLPAPRDAIGEGERINAVWAVVALNACWTTAERHASNLDYNSVDGRIDAPWPMDIARYAKNSFPTDFRTSHTIQKFLTNQSDEGYSTLALYAKASILFEQASALYYQYRPNMDSTEARRYSFSCDNLNSLLARFTSELRPPEAAKSLDIQRRLLVVHLLSKVASIQLHYAFVASNASSYAQVLSTANSVVEMLKTVDLKAFEVVDPIVAILLKVVGKVFIAEIANARSSRNEIGGFIASYKCIIDAMSVLGAGRCTLMEKEAALLREKYTSVVSR</sequence>
<comment type="subcellular location">
    <subcellularLocation>
        <location evidence="1">Nucleus</location>
    </subcellularLocation>
</comment>
<gene>
    <name evidence="7" type="ORF">Moror_8220</name>
</gene>
<dbReference type="KEGG" id="mrr:Moror_8220"/>
<evidence type="ECO:0000256" key="6">
    <source>
        <dbReference type="SAM" id="MobiDB-lite"/>
    </source>
</evidence>
<dbReference type="InterPro" id="IPR050815">
    <property type="entry name" value="TF_fung"/>
</dbReference>
<dbReference type="HOGENOM" id="CLU_022337_1_1_1"/>
<evidence type="ECO:0000313" key="8">
    <source>
        <dbReference type="Proteomes" id="UP000017559"/>
    </source>
</evidence>
<name>V2XP52_MONRO</name>
<dbReference type="CDD" id="cd12148">
    <property type="entry name" value="fungal_TF_MHR"/>
    <property type="match status" value="1"/>
</dbReference>
<reference evidence="7 8" key="1">
    <citation type="journal article" date="2014" name="BMC Genomics">
        <title>Genome and secretome analysis of the hemibiotrophic fungal pathogen, Moniliophthora roreri, which causes frosty pod rot disease of cacao: mechanisms of the biotrophic and necrotrophic phases.</title>
        <authorList>
            <person name="Meinhardt L.W."/>
            <person name="Costa G.G.L."/>
            <person name="Thomazella D.P.T."/>
            <person name="Teixeira P.J.P.L."/>
            <person name="Carazzolle M.F."/>
            <person name="Schuster S.C."/>
            <person name="Carlson J.E."/>
            <person name="Guiltinan M.J."/>
            <person name="Mieczkowski P."/>
            <person name="Farmer A."/>
            <person name="Ramaraj T."/>
            <person name="Crozier J."/>
            <person name="Davis R.E."/>
            <person name="Shao J."/>
            <person name="Melnick R.L."/>
            <person name="Pereira G.A.G."/>
            <person name="Bailey B.A."/>
        </authorList>
    </citation>
    <scope>NUCLEOTIDE SEQUENCE [LARGE SCALE GENOMIC DNA]</scope>
    <source>
        <strain evidence="7 8">MCA 2997</strain>
    </source>
</reference>
<keyword evidence="2" id="KW-0479">Metal-binding</keyword>
<keyword evidence="4" id="KW-0804">Transcription</keyword>
<evidence type="ECO:0008006" key="9">
    <source>
        <dbReference type="Google" id="ProtNLM"/>
    </source>
</evidence>
<dbReference type="STRING" id="1381753.V2XP52"/>
<dbReference type="OrthoDB" id="2309723at2759"/>
<accession>V2XP52</accession>
<organism evidence="7 8">
    <name type="scientific">Moniliophthora roreri (strain MCA 2997)</name>
    <name type="common">Cocoa frosty pod rot fungus</name>
    <name type="synonym">Crinipellis roreri</name>
    <dbReference type="NCBI Taxonomy" id="1381753"/>
    <lineage>
        <taxon>Eukaryota</taxon>
        <taxon>Fungi</taxon>
        <taxon>Dikarya</taxon>
        <taxon>Basidiomycota</taxon>
        <taxon>Agaricomycotina</taxon>
        <taxon>Agaricomycetes</taxon>
        <taxon>Agaricomycetidae</taxon>
        <taxon>Agaricales</taxon>
        <taxon>Marasmiineae</taxon>
        <taxon>Marasmiaceae</taxon>
        <taxon>Moniliophthora</taxon>
    </lineage>
</organism>
<dbReference type="AlphaFoldDB" id="V2XP52"/>
<comment type="caution">
    <text evidence="7">The sequence shown here is derived from an EMBL/GenBank/DDBJ whole genome shotgun (WGS) entry which is preliminary data.</text>
</comment>
<evidence type="ECO:0000256" key="3">
    <source>
        <dbReference type="ARBA" id="ARBA00023015"/>
    </source>
</evidence>
<evidence type="ECO:0000256" key="5">
    <source>
        <dbReference type="ARBA" id="ARBA00023242"/>
    </source>
</evidence>
<dbReference type="PANTHER" id="PTHR47338:SF29">
    <property type="entry name" value="ZN(2)-C6 FUNGAL-TYPE DOMAIN-CONTAINING PROTEIN"/>
    <property type="match status" value="1"/>
</dbReference>
<dbReference type="GO" id="GO:0000981">
    <property type="term" value="F:DNA-binding transcription factor activity, RNA polymerase II-specific"/>
    <property type="evidence" value="ECO:0007669"/>
    <property type="project" value="InterPro"/>
</dbReference>